<protein>
    <submittedName>
        <fullName evidence="1">Uncharacterized protein</fullName>
    </submittedName>
</protein>
<reference evidence="1" key="2">
    <citation type="journal article" date="2015" name="Data Brief">
        <title>Shoot transcriptome of the giant reed, Arundo donax.</title>
        <authorList>
            <person name="Barrero R.A."/>
            <person name="Guerrero F.D."/>
            <person name="Moolhuijzen P."/>
            <person name="Goolsby J.A."/>
            <person name="Tidwell J."/>
            <person name="Bellgard S.E."/>
            <person name="Bellgard M.I."/>
        </authorList>
    </citation>
    <scope>NUCLEOTIDE SEQUENCE</scope>
    <source>
        <tissue evidence="1">Shoot tissue taken approximately 20 cm above the soil surface</tissue>
    </source>
</reference>
<accession>A0A0A9BMZ3</accession>
<proteinExistence type="predicted"/>
<evidence type="ECO:0000313" key="1">
    <source>
        <dbReference type="EMBL" id="JAD62585.1"/>
    </source>
</evidence>
<sequence length="14" mass="1658">MLRRGGGRISDQRR</sequence>
<name>A0A0A9BMZ3_ARUDO</name>
<reference evidence="1" key="1">
    <citation type="submission" date="2014-09" db="EMBL/GenBank/DDBJ databases">
        <authorList>
            <person name="Magalhaes I.L.F."/>
            <person name="Oliveira U."/>
            <person name="Santos F.R."/>
            <person name="Vidigal T.H.D.A."/>
            <person name="Brescovit A.D."/>
            <person name="Santos A.J."/>
        </authorList>
    </citation>
    <scope>NUCLEOTIDE SEQUENCE</scope>
    <source>
        <tissue evidence="1">Shoot tissue taken approximately 20 cm above the soil surface</tissue>
    </source>
</reference>
<organism evidence="1">
    <name type="scientific">Arundo donax</name>
    <name type="common">Giant reed</name>
    <name type="synonym">Donax arundinaceus</name>
    <dbReference type="NCBI Taxonomy" id="35708"/>
    <lineage>
        <taxon>Eukaryota</taxon>
        <taxon>Viridiplantae</taxon>
        <taxon>Streptophyta</taxon>
        <taxon>Embryophyta</taxon>
        <taxon>Tracheophyta</taxon>
        <taxon>Spermatophyta</taxon>
        <taxon>Magnoliopsida</taxon>
        <taxon>Liliopsida</taxon>
        <taxon>Poales</taxon>
        <taxon>Poaceae</taxon>
        <taxon>PACMAD clade</taxon>
        <taxon>Arundinoideae</taxon>
        <taxon>Arundineae</taxon>
        <taxon>Arundo</taxon>
    </lineage>
</organism>
<dbReference type="EMBL" id="GBRH01235310">
    <property type="protein sequence ID" value="JAD62585.1"/>
    <property type="molecule type" value="Transcribed_RNA"/>
</dbReference>